<accession>A0A0F9MCD2</accession>
<dbReference type="Pfam" id="PF21779">
    <property type="entry name" value="DUF6874"/>
    <property type="match status" value="1"/>
</dbReference>
<gene>
    <name evidence="2" type="ORF">LCGC14_1477100</name>
</gene>
<protein>
    <recommendedName>
        <fullName evidence="1">DUF6874 domain-containing protein</fullName>
    </recommendedName>
</protein>
<name>A0A0F9MCD2_9ZZZZ</name>
<dbReference type="InterPro" id="IPR049239">
    <property type="entry name" value="DUF6874"/>
</dbReference>
<sequence length="88" mass="9788">MINWNSTREDIELAGNIAARAVAADSRLNRMETIMDIEACHLNGNPLRLSDLLQADGPNFAHDVYGIRANLDRESGELLNCFVPRYSA</sequence>
<evidence type="ECO:0000313" key="2">
    <source>
        <dbReference type="EMBL" id="KKM66842.1"/>
    </source>
</evidence>
<reference evidence="2" key="1">
    <citation type="journal article" date="2015" name="Nature">
        <title>Complex archaea that bridge the gap between prokaryotes and eukaryotes.</title>
        <authorList>
            <person name="Spang A."/>
            <person name="Saw J.H."/>
            <person name="Jorgensen S.L."/>
            <person name="Zaremba-Niedzwiedzka K."/>
            <person name="Martijn J."/>
            <person name="Lind A.E."/>
            <person name="van Eijk R."/>
            <person name="Schleper C."/>
            <person name="Guy L."/>
            <person name="Ettema T.J."/>
        </authorList>
    </citation>
    <scope>NUCLEOTIDE SEQUENCE</scope>
</reference>
<proteinExistence type="predicted"/>
<evidence type="ECO:0000259" key="1">
    <source>
        <dbReference type="Pfam" id="PF21779"/>
    </source>
</evidence>
<feature type="domain" description="DUF6874" evidence="1">
    <location>
        <begin position="15"/>
        <end position="87"/>
    </location>
</feature>
<comment type="caution">
    <text evidence="2">The sequence shown here is derived from an EMBL/GenBank/DDBJ whole genome shotgun (WGS) entry which is preliminary data.</text>
</comment>
<organism evidence="2">
    <name type="scientific">marine sediment metagenome</name>
    <dbReference type="NCBI Taxonomy" id="412755"/>
    <lineage>
        <taxon>unclassified sequences</taxon>
        <taxon>metagenomes</taxon>
        <taxon>ecological metagenomes</taxon>
    </lineage>
</organism>
<dbReference type="AlphaFoldDB" id="A0A0F9MCD2"/>
<dbReference type="EMBL" id="LAZR01010456">
    <property type="protein sequence ID" value="KKM66842.1"/>
    <property type="molecule type" value="Genomic_DNA"/>
</dbReference>